<dbReference type="GO" id="GO:0005737">
    <property type="term" value="C:cytoplasm"/>
    <property type="evidence" value="ECO:0007669"/>
    <property type="project" value="TreeGrafter"/>
</dbReference>
<organism evidence="5 6">
    <name type="scientific">Hippocampus comes</name>
    <name type="common">Tiger tail seahorse</name>
    <dbReference type="NCBI Taxonomy" id="109280"/>
    <lineage>
        <taxon>Eukaryota</taxon>
        <taxon>Metazoa</taxon>
        <taxon>Chordata</taxon>
        <taxon>Craniata</taxon>
        <taxon>Vertebrata</taxon>
        <taxon>Euteleostomi</taxon>
        <taxon>Actinopterygii</taxon>
        <taxon>Neopterygii</taxon>
        <taxon>Teleostei</taxon>
        <taxon>Neoteleostei</taxon>
        <taxon>Acanthomorphata</taxon>
        <taxon>Syngnathiaria</taxon>
        <taxon>Syngnathiformes</taxon>
        <taxon>Syngnathoidei</taxon>
        <taxon>Syngnathidae</taxon>
        <taxon>Hippocampus</taxon>
    </lineage>
</organism>
<dbReference type="GO" id="GO:0016020">
    <property type="term" value="C:membrane"/>
    <property type="evidence" value="ECO:0007669"/>
    <property type="project" value="TreeGrafter"/>
</dbReference>
<dbReference type="Gene3D" id="1.25.40.180">
    <property type="match status" value="1"/>
</dbReference>
<dbReference type="InterPro" id="IPR051245">
    <property type="entry name" value="eIF5-mimic_regulator"/>
</dbReference>
<dbReference type="GeneTree" id="ENSGT00390000012561"/>
<keyword evidence="2" id="KW-0010">Activator</keyword>
<keyword evidence="3" id="KW-0804">Transcription</keyword>
<evidence type="ECO:0000256" key="3">
    <source>
        <dbReference type="ARBA" id="ARBA00023163"/>
    </source>
</evidence>
<dbReference type="Proteomes" id="UP000264820">
    <property type="component" value="Unplaced"/>
</dbReference>
<dbReference type="InterPro" id="IPR016024">
    <property type="entry name" value="ARM-type_fold"/>
</dbReference>
<name>A0A3Q3DV56_HIPCM</name>
<dbReference type="PANTHER" id="PTHR14208:SF0">
    <property type="entry name" value="EIF5-MIMIC PROTEIN 2"/>
    <property type="match status" value="1"/>
</dbReference>
<protein>
    <submittedName>
        <fullName evidence="5">Basic leucine zipper and W2 domains 1a</fullName>
    </submittedName>
</protein>
<dbReference type="SUPFAM" id="SSF48371">
    <property type="entry name" value="ARM repeat"/>
    <property type="match status" value="1"/>
</dbReference>
<dbReference type="AlphaFoldDB" id="A0A3Q3DV56"/>
<evidence type="ECO:0000256" key="2">
    <source>
        <dbReference type="ARBA" id="ARBA00023159"/>
    </source>
</evidence>
<feature type="domain" description="W2" evidence="4">
    <location>
        <begin position="29"/>
        <end position="185"/>
    </location>
</feature>
<reference evidence="5" key="2">
    <citation type="submission" date="2025-09" db="UniProtKB">
        <authorList>
            <consortium name="Ensembl"/>
        </authorList>
    </citation>
    <scope>IDENTIFICATION</scope>
</reference>
<dbReference type="Pfam" id="PF02020">
    <property type="entry name" value="W2"/>
    <property type="match status" value="1"/>
</dbReference>
<accession>A0A3Q3DV56</accession>
<dbReference type="SMART" id="SM00515">
    <property type="entry name" value="eIF5C"/>
    <property type="match status" value="1"/>
</dbReference>
<proteinExistence type="predicted"/>
<dbReference type="PANTHER" id="PTHR14208">
    <property type="entry name" value="BASIC LEUCINE ZIPPER AND W2 DOMAIN-CONTAINING PROTEIN"/>
    <property type="match status" value="1"/>
</dbReference>
<dbReference type="Pfam" id="PF25504">
    <property type="entry name" value="HEAT_5MP1_2"/>
    <property type="match status" value="1"/>
</dbReference>
<evidence type="ECO:0000256" key="1">
    <source>
        <dbReference type="ARBA" id="ARBA00023015"/>
    </source>
</evidence>
<dbReference type="Ensembl" id="ENSHCOT00000003868.1">
    <property type="protein sequence ID" value="ENSHCOP00000021351.1"/>
    <property type="gene ID" value="ENSHCOG00000008122.1"/>
</dbReference>
<dbReference type="InterPro" id="IPR003307">
    <property type="entry name" value="W2_domain"/>
</dbReference>
<evidence type="ECO:0000313" key="6">
    <source>
        <dbReference type="Proteomes" id="UP000264820"/>
    </source>
</evidence>
<keyword evidence="6" id="KW-1185">Reference proteome</keyword>
<dbReference type="PROSITE" id="PS51363">
    <property type="entry name" value="W2"/>
    <property type="match status" value="1"/>
</dbReference>
<evidence type="ECO:0000313" key="5">
    <source>
        <dbReference type="Ensembl" id="ENSHCOP00000021351.1"/>
    </source>
</evidence>
<evidence type="ECO:0000259" key="4">
    <source>
        <dbReference type="PROSITE" id="PS51363"/>
    </source>
</evidence>
<keyword evidence="1" id="KW-0805">Transcription regulation</keyword>
<dbReference type="InterPro" id="IPR057397">
    <property type="entry name" value="HEAT_5MP1_2"/>
</dbReference>
<sequence>MLTGILLANGNISASILSSLFNENLVKEGVSAAFAVKLFKSWINEKDINSVAGSLRKVGMDNRLMELFPANKRSCEHFSKYFTDAGLKELSDFARNQQSIGARKELQKELQEQMSRGDPLKEARQPSWERHKIVVLLYKADVLSEEAILKWYSEAHLAKGKSVFLEQMKKFVEWLKNAEEESESDEEEAD</sequence>
<reference evidence="5" key="1">
    <citation type="submission" date="2025-08" db="UniProtKB">
        <authorList>
            <consortium name="Ensembl"/>
        </authorList>
    </citation>
    <scope>IDENTIFICATION</scope>
</reference>